<evidence type="ECO:0000256" key="12">
    <source>
        <dbReference type="RuleBase" id="RU361205"/>
    </source>
</evidence>
<evidence type="ECO:0000256" key="5">
    <source>
        <dbReference type="ARBA" id="ARBA00012458"/>
    </source>
</evidence>
<evidence type="ECO:0000256" key="11">
    <source>
        <dbReference type="ARBA" id="ARBA00030193"/>
    </source>
</evidence>
<dbReference type="InterPro" id="IPR045031">
    <property type="entry name" value="DHP_synth-like"/>
</dbReference>
<dbReference type="InterPro" id="IPR000489">
    <property type="entry name" value="Pterin-binding_dom"/>
</dbReference>
<comment type="cofactor">
    <cofactor evidence="2 12">
        <name>Mg(2+)</name>
        <dbReference type="ChEBI" id="CHEBI:18420"/>
    </cofactor>
</comment>
<evidence type="ECO:0000313" key="15">
    <source>
        <dbReference type="Proteomes" id="UP000199611"/>
    </source>
</evidence>
<comment type="catalytic activity">
    <reaction evidence="1">
        <text>(7,8-dihydropterin-6-yl)methyl diphosphate + 4-aminobenzoate = 7,8-dihydropteroate + diphosphate</text>
        <dbReference type="Rhea" id="RHEA:19949"/>
        <dbReference type="ChEBI" id="CHEBI:17836"/>
        <dbReference type="ChEBI" id="CHEBI:17839"/>
        <dbReference type="ChEBI" id="CHEBI:33019"/>
        <dbReference type="ChEBI" id="CHEBI:72950"/>
        <dbReference type="EC" id="2.5.1.15"/>
    </reaction>
</comment>
<dbReference type="UniPathway" id="UPA00077">
    <property type="reaction ID" value="UER00156"/>
</dbReference>
<dbReference type="PROSITE" id="PS00793">
    <property type="entry name" value="DHPS_2"/>
    <property type="match status" value="1"/>
</dbReference>
<proteinExistence type="inferred from homology"/>
<name>A0A1I4QW43_9BACT</name>
<dbReference type="EMBL" id="FOUU01000001">
    <property type="protein sequence ID" value="SFM44278.1"/>
    <property type="molecule type" value="Genomic_DNA"/>
</dbReference>
<evidence type="ECO:0000256" key="4">
    <source>
        <dbReference type="ARBA" id="ARBA00009503"/>
    </source>
</evidence>
<keyword evidence="7 12" id="KW-0808">Transferase</keyword>
<dbReference type="GO" id="GO:0046656">
    <property type="term" value="P:folic acid biosynthetic process"/>
    <property type="evidence" value="ECO:0007669"/>
    <property type="project" value="UniProtKB-KW"/>
</dbReference>
<accession>A0A1I4QW43</accession>
<dbReference type="PROSITE" id="PS00792">
    <property type="entry name" value="DHPS_1"/>
    <property type="match status" value="1"/>
</dbReference>
<evidence type="ECO:0000256" key="6">
    <source>
        <dbReference type="ARBA" id="ARBA00016919"/>
    </source>
</evidence>
<dbReference type="AlphaFoldDB" id="A0A1I4QW43"/>
<dbReference type="GO" id="GO:0046872">
    <property type="term" value="F:metal ion binding"/>
    <property type="evidence" value="ECO:0007669"/>
    <property type="project" value="UniProtKB-KW"/>
</dbReference>
<reference evidence="14 15" key="1">
    <citation type="submission" date="2016-10" db="EMBL/GenBank/DDBJ databases">
        <authorList>
            <person name="de Groot N.N."/>
        </authorList>
    </citation>
    <scope>NUCLEOTIDE SEQUENCE [LARGE SCALE GENOMIC DNA]</scope>
    <source>
        <strain evidence="14 15">DSM 9990</strain>
    </source>
</reference>
<dbReference type="OrthoDB" id="9811744at2"/>
<comment type="function">
    <text evidence="12">Catalyzes the condensation of para-aminobenzoate (pABA) with 6-hydroxymethyl-7,8-dihydropterin diphosphate (DHPt-PP) to form 7,8-dihydropteroate (H2Pte), the immediate precursor of folate derivatives.</text>
</comment>
<keyword evidence="9 12" id="KW-0460">Magnesium</keyword>
<evidence type="ECO:0000256" key="3">
    <source>
        <dbReference type="ARBA" id="ARBA00004763"/>
    </source>
</evidence>
<dbReference type="Gene3D" id="3.20.20.20">
    <property type="entry name" value="Dihydropteroate synthase-like"/>
    <property type="match status" value="1"/>
</dbReference>
<dbReference type="RefSeq" id="WP_093392856.1">
    <property type="nucleotide sequence ID" value="NZ_FOUU01000001.1"/>
</dbReference>
<evidence type="ECO:0000256" key="8">
    <source>
        <dbReference type="ARBA" id="ARBA00022723"/>
    </source>
</evidence>
<evidence type="ECO:0000256" key="2">
    <source>
        <dbReference type="ARBA" id="ARBA00001946"/>
    </source>
</evidence>
<dbReference type="GO" id="GO:0005829">
    <property type="term" value="C:cytosol"/>
    <property type="evidence" value="ECO:0007669"/>
    <property type="project" value="TreeGrafter"/>
</dbReference>
<dbReference type="GO" id="GO:0046654">
    <property type="term" value="P:tetrahydrofolate biosynthetic process"/>
    <property type="evidence" value="ECO:0007669"/>
    <property type="project" value="UniProtKB-UniPathway"/>
</dbReference>
<sequence>MLRERPRYTLNLPKNRRMELGPRTLVMGILNVTPDSFSDGGLFLDPDKAVRHAREMIEAGADILDIGGESTRPFSDPVPLEEELRRTIPVIRAIREFTDIPISIDTTKAEVARQALDAGADIINDVSALRFDPEMAEVAAERNVPVILMHMLGTPKTMQENPTYRSVVSEIIAFLDSRIEYAISKGIKFENIIVDPGIGFGKTVNHNLQIIRNLDAFHSLERPILLGASRKRFIGAILGTPPEDRETGLAAVNTYAITSGVHILRVHDVRFHLQVVRMTESIMMGYADSDK</sequence>
<dbReference type="PANTHER" id="PTHR20941">
    <property type="entry name" value="FOLATE SYNTHESIS PROTEINS"/>
    <property type="match status" value="1"/>
</dbReference>
<dbReference type="Proteomes" id="UP000199611">
    <property type="component" value="Unassembled WGS sequence"/>
</dbReference>
<keyword evidence="10 12" id="KW-0289">Folate biosynthesis</keyword>
<evidence type="ECO:0000256" key="7">
    <source>
        <dbReference type="ARBA" id="ARBA00022679"/>
    </source>
</evidence>
<gene>
    <name evidence="14" type="ORF">SAMN05660836_00255</name>
</gene>
<evidence type="ECO:0000256" key="10">
    <source>
        <dbReference type="ARBA" id="ARBA00022909"/>
    </source>
</evidence>
<dbReference type="FunFam" id="3.20.20.20:FF:000006">
    <property type="entry name" value="Dihydropteroate synthase"/>
    <property type="match status" value="1"/>
</dbReference>
<dbReference type="PROSITE" id="PS50972">
    <property type="entry name" value="PTERIN_BINDING"/>
    <property type="match status" value="1"/>
</dbReference>
<dbReference type="EC" id="2.5.1.15" evidence="5 12"/>
<dbReference type="InterPro" id="IPR006390">
    <property type="entry name" value="DHP_synth_dom"/>
</dbReference>
<dbReference type="Pfam" id="PF00809">
    <property type="entry name" value="Pterin_bind"/>
    <property type="match status" value="1"/>
</dbReference>
<evidence type="ECO:0000256" key="9">
    <source>
        <dbReference type="ARBA" id="ARBA00022842"/>
    </source>
</evidence>
<dbReference type="InterPro" id="IPR011005">
    <property type="entry name" value="Dihydropteroate_synth-like_sf"/>
</dbReference>
<keyword evidence="8 12" id="KW-0479">Metal-binding</keyword>
<dbReference type="PANTHER" id="PTHR20941:SF1">
    <property type="entry name" value="FOLIC ACID SYNTHESIS PROTEIN FOL1"/>
    <property type="match status" value="1"/>
</dbReference>
<dbReference type="SUPFAM" id="SSF51717">
    <property type="entry name" value="Dihydropteroate synthetase-like"/>
    <property type="match status" value="1"/>
</dbReference>
<organism evidence="14 15">
    <name type="scientific">Thermodesulforhabdus norvegica</name>
    <dbReference type="NCBI Taxonomy" id="39841"/>
    <lineage>
        <taxon>Bacteria</taxon>
        <taxon>Pseudomonadati</taxon>
        <taxon>Thermodesulfobacteriota</taxon>
        <taxon>Syntrophobacteria</taxon>
        <taxon>Syntrophobacterales</taxon>
        <taxon>Thermodesulforhabdaceae</taxon>
        <taxon>Thermodesulforhabdus</taxon>
    </lineage>
</organism>
<comment type="similarity">
    <text evidence="4 12">Belongs to the DHPS family.</text>
</comment>
<dbReference type="STRING" id="39841.SAMN05660836_00255"/>
<feature type="domain" description="Pterin-binding" evidence="13">
    <location>
        <begin position="24"/>
        <end position="277"/>
    </location>
</feature>
<comment type="pathway">
    <text evidence="3 12">Cofactor biosynthesis; tetrahydrofolate biosynthesis; 7,8-dihydrofolate from 2-amino-4-hydroxy-6-hydroxymethyl-7,8-dihydropteridine diphosphate and 4-aminobenzoate: step 1/2.</text>
</comment>
<keyword evidence="15" id="KW-1185">Reference proteome</keyword>
<dbReference type="NCBIfam" id="TIGR01496">
    <property type="entry name" value="DHPS"/>
    <property type="match status" value="1"/>
</dbReference>
<dbReference type="CDD" id="cd00739">
    <property type="entry name" value="DHPS"/>
    <property type="match status" value="1"/>
</dbReference>
<evidence type="ECO:0000256" key="1">
    <source>
        <dbReference type="ARBA" id="ARBA00000012"/>
    </source>
</evidence>
<protein>
    <recommendedName>
        <fullName evidence="6 12">Dihydropteroate synthase</fullName>
        <shortName evidence="12">DHPS</shortName>
        <ecNumber evidence="5 12">2.5.1.15</ecNumber>
    </recommendedName>
    <alternativeName>
        <fullName evidence="11 12">Dihydropteroate pyrophosphorylase</fullName>
    </alternativeName>
</protein>
<dbReference type="GO" id="GO:0004156">
    <property type="term" value="F:dihydropteroate synthase activity"/>
    <property type="evidence" value="ECO:0007669"/>
    <property type="project" value="UniProtKB-EC"/>
</dbReference>
<evidence type="ECO:0000259" key="13">
    <source>
        <dbReference type="PROSITE" id="PS50972"/>
    </source>
</evidence>
<evidence type="ECO:0000313" key="14">
    <source>
        <dbReference type="EMBL" id="SFM44278.1"/>
    </source>
</evidence>